<feature type="domain" description="F-box" evidence="1">
    <location>
        <begin position="2"/>
        <end position="57"/>
    </location>
</feature>
<dbReference type="InterPro" id="IPR001810">
    <property type="entry name" value="F-box_dom"/>
</dbReference>
<dbReference type="EMBL" id="JAEUBF010001375">
    <property type="protein sequence ID" value="KAH3667911.1"/>
    <property type="molecule type" value="Genomic_DNA"/>
</dbReference>
<reference evidence="2" key="1">
    <citation type="journal article" date="2021" name="Open Biol.">
        <title>Shared evolutionary footprints suggest mitochondrial oxidative damage underlies multiple complex I losses in fungi.</title>
        <authorList>
            <person name="Schikora-Tamarit M.A."/>
            <person name="Marcet-Houben M."/>
            <person name="Nosek J."/>
            <person name="Gabaldon T."/>
        </authorList>
    </citation>
    <scope>NUCLEOTIDE SEQUENCE</scope>
    <source>
        <strain evidence="2">CBS6341</strain>
    </source>
</reference>
<dbReference type="InterPro" id="IPR032675">
    <property type="entry name" value="LRR_dom_sf"/>
</dbReference>
<name>A0A9P8T7F2_9ASCO</name>
<reference evidence="2" key="2">
    <citation type="submission" date="2021-01" db="EMBL/GenBank/DDBJ databases">
        <authorList>
            <person name="Schikora-Tamarit M.A."/>
        </authorList>
    </citation>
    <scope>NUCLEOTIDE SEQUENCE</scope>
    <source>
        <strain evidence="2">CBS6341</strain>
    </source>
</reference>
<evidence type="ECO:0000313" key="2">
    <source>
        <dbReference type="EMBL" id="KAH3667911.1"/>
    </source>
</evidence>
<dbReference type="Gene3D" id="3.80.10.10">
    <property type="entry name" value="Ribonuclease Inhibitor"/>
    <property type="match status" value="2"/>
</dbReference>
<sequence>MKNILLDLPSEILFNILGQLDNHDIDTLFSISPIRFKIKQLFIVLSDISISRQFKNIERQFTIQEFFSKQIKDQDEINSGLLWAIVEINDLQNSFIYFEKLSRAIKNRISIFNNYVPITWETENNNGIWMQTIYYQTEFVIFENLTKLSLCDLDLNPKIFKFPNLQRLKLSKCRSINSGYFEFPKLNHLVIDGAFNSLNNSIDFENSNFTHLTLSSIRDLRSWSGIENNSLKHISIFESGSLVKFSNLKFHQLESFTIKDSDIELFQNIKCENLIQLHIEQFMNSTIILKNLDFPMLKSLLLWVFRIEELSDLNSPALENSSIMLSNEPEGELIDFSSFQNLKHLQICCAAEILKVVDNLNSLEVRGPFRNPLLFQLEFQNLEKLAIYFNNTLTELPKINAPNLGTLSISRCAYMSDVSNIQIYYPYLKECNIEYSGLSQIKNIEFPTLERFLFLSSSMSQAIKVIDCQFPKLIKFEAINLEIKSLFKSVIQFLAPKLQIFRVQNFAIMQLTINKFPILETLVVTGGIENLILKDCENLKSLDISKNLTLTILDCCSLDSLIALNCDETPIKKFKIYTPMLERIELNESIRYIRKRKFEQSD</sequence>
<organism evidence="2 3">
    <name type="scientific">Wickerhamomyces mucosus</name>
    <dbReference type="NCBI Taxonomy" id="1378264"/>
    <lineage>
        <taxon>Eukaryota</taxon>
        <taxon>Fungi</taxon>
        <taxon>Dikarya</taxon>
        <taxon>Ascomycota</taxon>
        <taxon>Saccharomycotina</taxon>
        <taxon>Saccharomycetes</taxon>
        <taxon>Phaffomycetales</taxon>
        <taxon>Wickerhamomycetaceae</taxon>
        <taxon>Wickerhamomyces</taxon>
    </lineage>
</organism>
<dbReference type="AlphaFoldDB" id="A0A9P8T7F2"/>
<comment type="caution">
    <text evidence="2">The sequence shown here is derived from an EMBL/GenBank/DDBJ whole genome shotgun (WGS) entry which is preliminary data.</text>
</comment>
<protein>
    <recommendedName>
        <fullName evidence="1">F-box domain-containing protein</fullName>
    </recommendedName>
</protein>
<proteinExistence type="predicted"/>
<evidence type="ECO:0000313" key="3">
    <source>
        <dbReference type="Proteomes" id="UP000769528"/>
    </source>
</evidence>
<evidence type="ECO:0000259" key="1">
    <source>
        <dbReference type="PROSITE" id="PS50181"/>
    </source>
</evidence>
<dbReference type="PROSITE" id="PS50181">
    <property type="entry name" value="FBOX"/>
    <property type="match status" value="1"/>
</dbReference>
<dbReference type="SUPFAM" id="SSF52058">
    <property type="entry name" value="L domain-like"/>
    <property type="match status" value="1"/>
</dbReference>
<gene>
    <name evidence="2" type="ORF">WICMUC_005189</name>
</gene>
<accession>A0A9P8T7F2</accession>
<dbReference type="Proteomes" id="UP000769528">
    <property type="component" value="Unassembled WGS sequence"/>
</dbReference>
<keyword evidence="3" id="KW-1185">Reference proteome</keyword>
<dbReference type="OrthoDB" id="10487662at2759"/>